<sequence length="177" mass="20148">MSELTPEDVANALEDRAIIKAMGLEPKNPLDALKSDEILSDPQLNQRLMTPTWDSSTLTLMIPKTRLEECWIIQKGPDGKPIIFEGQPVVDKRSIKLFDGFETKEIDLPTKNIFNSDMRTSLLRPEDRNILQSLLDLYFFIVQESIATEEDFSYDLYNISQKIGCILNIAPISCQIL</sequence>
<comment type="caution">
    <text evidence="1">The sequence shown here is derived from an EMBL/GenBank/DDBJ whole genome shotgun (WGS) entry which is preliminary data.</text>
</comment>
<dbReference type="AlphaFoldDB" id="X0ZJL6"/>
<proteinExistence type="predicted"/>
<protein>
    <submittedName>
        <fullName evidence="1">Uncharacterized protein</fullName>
    </submittedName>
</protein>
<name>X0ZJL6_9ZZZZ</name>
<dbReference type="EMBL" id="BART01007463">
    <property type="protein sequence ID" value="GAG58307.1"/>
    <property type="molecule type" value="Genomic_DNA"/>
</dbReference>
<organism evidence="1">
    <name type="scientific">marine sediment metagenome</name>
    <dbReference type="NCBI Taxonomy" id="412755"/>
    <lineage>
        <taxon>unclassified sequences</taxon>
        <taxon>metagenomes</taxon>
        <taxon>ecological metagenomes</taxon>
    </lineage>
</organism>
<evidence type="ECO:0000313" key="1">
    <source>
        <dbReference type="EMBL" id="GAG58307.1"/>
    </source>
</evidence>
<gene>
    <name evidence="1" type="ORF">S01H4_16986</name>
</gene>
<accession>X0ZJL6</accession>
<reference evidence="1" key="1">
    <citation type="journal article" date="2014" name="Front. Microbiol.">
        <title>High frequency of phylogenetically diverse reductive dehalogenase-homologous genes in deep subseafloor sedimentary metagenomes.</title>
        <authorList>
            <person name="Kawai M."/>
            <person name="Futagami T."/>
            <person name="Toyoda A."/>
            <person name="Takaki Y."/>
            <person name="Nishi S."/>
            <person name="Hori S."/>
            <person name="Arai W."/>
            <person name="Tsubouchi T."/>
            <person name="Morono Y."/>
            <person name="Uchiyama I."/>
            <person name="Ito T."/>
            <person name="Fujiyama A."/>
            <person name="Inagaki F."/>
            <person name="Takami H."/>
        </authorList>
    </citation>
    <scope>NUCLEOTIDE SEQUENCE</scope>
    <source>
        <strain evidence="1">Expedition CK06-06</strain>
    </source>
</reference>